<feature type="domain" description="Glycosyltransferase subfamily 4-like N-terminal" evidence="3">
    <location>
        <begin position="15"/>
        <end position="171"/>
    </location>
</feature>
<evidence type="ECO:0000313" key="5">
    <source>
        <dbReference type="Proteomes" id="UP001211044"/>
    </source>
</evidence>
<dbReference type="Pfam" id="PF13692">
    <property type="entry name" value="Glyco_trans_1_4"/>
    <property type="match status" value="1"/>
</dbReference>
<keyword evidence="1" id="KW-0328">Glycosyltransferase</keyword>
<gene>
    <name evidence="4" type="ORF">PIG85_05760</name>
</gene>
<dbReference type="AlphaFoldDB" id="A0AB38XLF8"/>
<dbReference type="GO" id="GO:0016757">
    <property type="term" value="F:glycosyltransferase activity"/>
    <property type="evidence" value="ECO:0007669"/>
    <property type="project" value="UniProtKB-KW"/>
</dbReference>
<dbReference type="PANTHER" id="PTHR45947:SF3">
    <property type="entry name" value="SULFOQUINOVOSYL TRANSFERASE SQD2"/>
    <property type="match status" value="1"/>
</dbReference>
<dbReference type="Pfam" id="PF13439">
    <property type="entry name" value="Glyco_transf_4"/>
    <property type="match status" value="1"/>
</dbReference>
<evidence type="ECO:0000256" key="1">
    <source>
        <dbReference type="ARBA" id="ARBA00022676"/>
    </source>
</evidence>
<proteinExistence type="predicted"/>
<sequence length="366" mass="38914">MKIGIVCPYSFDVSGGVQVHIRDIAQVLRERGHDVEVLGPATKDPGFEGFTSTGPSIAIPYNGSVARLAFGPRPNARVRAWLDQGKFDLIHVHEPASPSVSLLALANAKCPVVGTFHSNMMRSLALKITSPILVSIMDKLAARIAVSDEARRTVVDHLGGDAVVIPNGVSVADFQVDPVTKWQGTSSAPTFAFLGRLDEERKGLPIFAQAIKLVSEQLPKARFLIAGRGQANTKNLGLDDVPGVEFLGGVSDLEKAQLLASATAYIAPQTGGESFGIVLVEAMAAGAPVIASDLVAFMAVLEHDEYGISFKCADGTDLAQKMVLLAESPDLQVALSRKGKERALQYDWQSVTDKVEAVYRTVLAGA</sequence>
<dbReference type="CDD" id="cd03801">
    <property type="entry name" value="GT4_PimA-like"/>
    <property type="match status" value="1"/>
</dbReference>
<keyword evidence="2" id="KW-0808">Transferase</keyword>
<dbReference type="InterPro" id="IPR050194">
    <property type="entry name" value="Glycosyltransferase_grp1"/>
</dbReference>
<name>A0AB38XLF8_9ACTO</name>
<reference evidence="4" key="1">
    <citation type="submission" date="2023-01" db="EMBL/GenBank/DDBJ databases">
        <title>Comparative Genomic Analysis of the Clinically-Derived Winkia Strain NY0527 Provides Evidence into the Taxonomic Reassignment of Winkia neuii and Characterizes Their Virulence Traits.</title>
        <authorList>
            <person name="Cai X."/>
            <person name="Peng Y."/>
            <person name="Li M."/>
            <person name="Qiu Y."/>
            <person name="Wang Y."/>
            <person name="Xu L."/>
            <person name="Hou Q."/>
        </authorList>
    </citation>
    <scope>NUCLEOTIDE SEQUENCE</scope>
    <source>
        <strain evidence="4">NY0527</strain>
    </source>
</reference>
<accession>A0AB38XLF8</accession>
<dbReference type="PANTHER" id="PTHR45947">
    <property type="entry name" value="SULFOQUINOVOSYL TRANSFERASE SQD2"/>
    <property type="match status" value="1"/>
</dbReference>
<dbReference type="Gene3D" id="3.40.50.2000">
    <property type="entry name" value="Glycogen Phosphorylase B"/>
    <property type="match status" value="2"/>
</dbReference>
<dbReference type="SUPFAM" id="SSF53756">
    <property type="entry name" value="UDP-Glycosyltransferase/glycogen phosphorylase"/>
    <property type="match status" value="1"/>
</dbReference>
<evidence type="ECO:0000313" key="4">
    <source>
        <dbReference type="EMBL" id="WCE45183.1"/>
    </source>
</evidence>
<dbReference type="GO" id="GO:1901137">
    <property type="term" value="P:carbohydrate derivative biosynthetic process"/>
    <property type="evidence" value="ECO:0007669"/>
    <property type="project" value="UniProtKB-ARBA"/>
</dbReference>
<dbReference type="Proteomes" id="UP001211044">
    <property type="component" value="Chromosome"/>
</dbReference>
<protein>
    <submittedName>
        <fullName evidence="4">Glycosyltransferase family 4 protein</fullName>
    </submittedName>
</protein>
<dbReference type="KEGG" id="wne:PIG85_05760"/>
<dbReference type="EMBL" id="CP116394">
    <property type="protein sequence ID" value="WCE45183.1"/>
    <property type="molecule type" value="Genomic_DNA"/>
</dbReference>
<evidence type="ECO:0000256" key="2">
    <source>
        <dbReference type="ARBA" id="ARBA00022679"/>
    </source>
</evidence>
<dbReference type="RefSeq" id="WP_239181359.1">
    <property type="nucleotide sequence ID" value="NZ_CP116394.1"/>
</dbReference>
<evidence type="ECO:0000259" key="3">
    <source>
        <dbReference type="Pfam" id="PF13439"/>
    </source>
</evidence>
<dbReference type="InterPro" id="IPR028098">
    <property type="entry name" value="Glyco_trans_4-like_N"/>
</dbReference>
<organism evidence="4 5">
    <name type="scientific">Winkia neuii subsp. anitrata</name>
    <dbReference type="NCBI Taxonomy" id="29318"/>
    <lineage>
        <taxon>Bacteria</taxon>
        <taxon>Bacillati</taxon>
        <taxon>Actinomycetota</taxon>
        <taxon>Actinomycetes</taxon>
        <taxon>Actinomycetales</taxon>
        <taxon>Actinomycetaceae</taxon>
        <taxon>Winkia</taxon>
    </lineage>
</organism>